<protein>
    <submittedName>
        <fullName evidence="2">Carboxymuconolactone decarboxylase family protein</fullName>
    </submittedName>
</protein>
<evidence type="ECO:0000313" key="2">
    <source>
        <dbReference type="EMBL" id="TQE90813.1"/>
    </source>
</evidence>
<feature type="non-terminal residue" evidence="2">
    <location>
        <position position="117"/>
    </location>
</feature>
<gene>
    <name evidence="2" type="ORF">FKY71_20355</name>
</gene>
<dbReference type="Pfam" id="PF02627">
    <property type="entry name" value="CMD"/>
    <property type="match status" value="1"/>
</dbReference>
<comment type="caution">
    <text evidence="2">The sequence shown here is derived from an EMBL/GenBank/DDBJ whole genome shotgun (WGS) entry which is preliminary data.</text>
</comment>
<dbReference type="EMBL" id="VIFK01000710">
    <property type="protein sequence ID" value="TQE90813.1"/>
    <property type="molecule type" value="Genomic_DNA"/>
</dbReference>
<proteinExistence type="predicted"/>
<dbReference type="Gene3D" id="1.20.1290.10">
    <property type="entry name" value="AhpD-like"/>
    <property type="match status" value="1"/>
</dbReference>
<name>A0A540V3K6_9GAMM</name>
<dbReference type="InterPro" id="IPR029032">
    <property type="entry name" value="AhpD-like"/>
</dbReference>
<dbReference type="Proteomes" id="UP000315400">
    <property type="component" value="Unassembled WGS sequence"/>
</dbReference>
<evidence type="ECO:0000259" key="1">
    <source>
        <dbReference type="Pfam" id="PF02627"/>
    </source>
</evidence>
<dbReference type="InterPro" id="IPR003779">
    <property type="entry name" value="CMD-like"/>
</dbReference>
<dbReference type="SUPFAM" id="SSF69118">
    <property type="entry name" value="AhpD-like"/>
    <property type="match status" value="1"/>
</dbReference>
<dbReference type="AlphaFoldDB" id="A0A540V3K6"/>
<dbReference type="NCBIfam" id="TIGR00778">
    <property type="entry name" value="ahpD_dom"/>
    <property type="match status" value="1"/>
</dbReference>
<accession>A0A540V3K6</accession>
<evidence type="ECO:0000313" key="3">
    <source>
        <dbReference type="Proteomes" id="UP000315400"/>
    </source>
</evidence>
<dbReference type="GO" id="GO:0051920">
    <property type="term" value="F:peroxiredoxin activity"/>
    <property type="evidence" value="ECO:0007669"/>
    <property type="project" value="InterPro"/>
</dbReference>
<feature type="domain" description="Carboxymuconolactone decarboxylase-like" evidence="1">
    <location>
        <begin position="22"/>
        <end position="94"/>
    </location>
</feature>
<reference evidence="2 3" key="1">
    <citation type="submission" date="2019-06" db="EMBL/GenBank/DDBJ databases">
        <title>Metagenome assembled Genome of Spiribacter salinus SL48-SHIP from the microbial mat of Salt Lake 48 (Novosibirsk region, Russia).</title>
        <authorList>
            <person name="Shipova A."/>
            <person name="Rozanov A.S."/>
            <person name="Bryanskaya A.V."/>
            <person name="Peltek S.E."/>
        </authorList>
    </citation>
    <scope>NUCLEOTIDE SEQUENCE [LARGE SCALE GENOMIC DNA]</scope>
    <source>
        <strain evidence="2">SL48-SHIP-2</strain>
    </source>
</reference>
<dbReference type="InterPro" id="IPR004675">
    <property type="entry name" value="AhpD_core"/>
</dbReference>
<sequence>MKHFKKRYNVREYYRTLVLGHRAVLRLLQNRLKPRLDSAFIERLMLAVTEVNGCEVCSYAHTHMALKQGFSKEEIGSLLSASDAYVVAEEAEAILFAQHYADTKGKPDREAYHALVR</sequence>
<organism evidence="2 3">
    <name type="scientific">Spiribacter salinus</name>
    <dbReference type="NCBI Taxonomy" id="1335746"/>
    <lineage>
        <taxon>Bacteria</taxon>
        <taxon>Pseudomonadati</taxon>
        <taxon>Pseudomonadota</taxon>
        <taxon>Gammaproteobacteria</taxon>
        <taxon>Chromatiales</taxon>
        <taxon>Ectothiorhodospiraceae</taxon>
        <taxon>Spiribacter</taxon>
    </lineage>
</organism>